<dbReference type="EMBL" id="WJXW01000001">
    <property type="protein sequence ID" value="KAF9740854.1"/>
    <property type="molecule type" value="Genomic_DNA"/>
</dbReference>
<keyword evidence="1" id="KW-0472">Membrane</keyword>
<dbReference type="OrthoDB" id="3540210at2759"/>
<keyword evidence="3" id="KW-1185">Reference proteome</keyword>
<organism evidence="2 3">
    <name type="scientific">Paraphaeosphaeria minitans</name>
    <dbReference type="NCBI Taxonomy" id="565426"/>
    <lineage>
        <taxon>Eukaryota</taxon>
        <taxon>Fungi</taxon>
        <taxon>Dikarya</taxon>
        <taxon>Ascomycota</taxon>
        <taxon>Pezizomycotina</taxon>
        <taxon>Dothideomycetes</taxon>
        <taxon>Pleosporomycetidae</taxon>
        <taxon>Pleosporales</taxon>
        <taxon>Massarineae</taxon>
        <taxon>Didymosphaeriaceae</taxon>
        <taxon>Paraphaeosphaeria</taxon>
    </lineage>
</organism>
<evidence type="ECO:0000256" key="1">
    <source>
        <dbReference type="SAM" id="Phobius"/>
    </source>
</evidence>
<gene>
    <name evidence="2" type="ORF">PMIN01_00393</name>
</gene>
<dbReference type="AlphaFoldDB" id="A0A9P6GVC3"/>
<comment type="caution">
    <text evidence="2">The sequence shown here is derived from an EMBL/GenBank/DDBJ whole genome shotgun (WGS) entry which is preliminary data.</text>
</comment>
<dbReference type="Proteomes" id="UP000756921">
    <property type="component" value="Unassembled WGS sequence"/>
</dbReference>
<reference evidence="2" key="1">
    <citation type="journal article" date="2020" name="Mol. Plant Microbe Interact.">
        <title>Genome Sequence of the Biocontrol Agent Coniothyrium minitans strain Conio (IMI 134523).</title>
        <authorList>
            <person name="Patel D."/>
            <person name="Shittu T.A."/>
            <person name="Baroncelli R."/>
            <person name="Muthumeenakshi S."/>
            <person name="Osborne T.H."/>
            <person name="Janganan T.K."/>
            <person name="Sreenivasaprasad S."/>
        </authorList>
    </citation>
    <scope>NUCLEOTIDE SEQUENCE</scope>
    <source>
        <strain evidence="2">Conio</strain>
    </source>
</reference>
<feature type="transmembrane region" description="Helical" evidence="1">
    <location>
        <begin position="534"/>
        <end position="556"/>
    </location>
</feature>
<keyword evidence="1" id="KW-0812">Transmembrane</keyword>
<proteinExistence type="predicted"/>
<protein>
    <submittedName>
        <fullName evidence="2">Uncharacterized protein</fullName>
    </submittedName>
</protein>
<feature type="transmembrane region" description="Helical" evidence="1">
    <location>
        <begin position="48"/>
        <end position="75"/>
    </location>
</feature>
<evidence type="ECO:0000313" key="3">
    <source>
        <dbReference type="Proteomes" id="UP000756921"/>
    </source>
</evidence>
<name>A0A9P6GVC3_9PLEO</name>
<evidence type="ECO:0000313" key="2">
    <source>
        <dbReference type="EMBL" id="KAF9740854.1"/>
    </source>
</evidence>
<keyword evidence="1" id="KW-1133">Transmembrane helix</keyword>
<accession>A0A9P6GVC3</accession>
<sequence>MWWESCEKIHCGFWINLGQSIKSRSALTLIRLDNNRATQSTLTLPTQWGIILTAFLALFIRLAGSYLWGIICFAIHQSNASSEPQDDTYHQIQVALRNTDTEASLGWKLFRSEQRSEELKDPTKFDTFSGLVVMARYGYRRSAGYARSCYAQTSDNSSNACEIHTQPTLLYNISLSEPCPFDEKVCNGTAMTADMDGLRSDTDLGINTLPESAVTLRQTWTCVPVDAQPYATQWGDSDELHMNISTDGRWNEGVPRSEKRMCYKVGTDETEQTPFLFCLTSNALKYGDSSYDIKSSTSFVKYNGSYAPIFNPIPELDIQDADVTLIGLVSRITYPEAIQDPWFTATNHSNGTNNAYSANGWTATHPRSFLGCRQRYQLCTADRSYCSPYTGVYGIPRDDKDLENLNPTQRAVFQLMWKIIWFTQLNFQLIFIGRENLIANDYLWDGGTQFGLSAALPPNHWQSEVSNFFNVSLAALQRAPPAFAQPPAFDVGNPNTADQDKNANILRYIVEPQDAEMRRLCDRIKMRSKAHTSFTVLGLFLLIGIGLLIMLVNAILPQLAAYWQRRTGLGAYKRLEWVESGAFQLQRMAAEGRGIGPWQGKDDDMPTLGGGRGEVFTLAGMSLRARVEMLDLGRTRGMQVGAGMAGIMLCEVARRWRWVC</sequence>